<reference evidence="10" key="1">
    <citation type="journal article" date="2023" name="Mol. Biol. Evol.">
        <title>Third-Generation Sequencing Reveals the Adaptive Role of the Epigenome in Three Deep-Sea Polychaetes.</title>
        <authorList>
            <person name="Perez M."/>
            <person name="Aroh O."/>
            <person name="Sun Y."/>
            <person name="Lan Y."/>
            <person name="Juniper S.K."/>
            <person name="Young C.R."/>
            <person name="Angers B."/>
            <person name="Qian P.Y."/>
        </authorList>
    </citation>
    <scope>NUCLEOTIDE SEQUENCE</scope>
    <source>
        <strain evidence="10">P08H-3</strain>
    </source>
</reference>
<keyword evidence="11" id="KW-1185">Reference proteome</keyword>
<dbReference type="PROSITE" id="PS50076">
    <property type="entry name" value="DNAJ_2"/>
    <property type="match status" value="1"/>
</dbReference>
<dbReference type="InterPro" id="IPR022755">
    <property type="entry name" value="Znf_C2H2_jaz"/>
</dbReference>
<evidence type="ECO:0000256" key="3">
    <source>
        <dbReference type="ARBA" id="ARBA00022833"/>
    </source>
</evidence>
<dbReference type="Proteomes" id="UP001208570">
    <property type="component" value="Unassembled WGS sequence"/>
</dbReference>
<comment type="caution">
    <text evidence="10">The sequence shown here is derived from an EMBL/GenBank/DDBJ whole genome shotgun (WGS) entry which is preliminary data.</text>
</comment>
<protein>
    <recommendedName>
        <fullName evidence="4">DnaJ homolog subfamily C member 21</fullName>
    </recommendedName>
</protein>
<dbReference type="PROSITE" id="PS00028">
    <property type="entry name" value="ZINC_FINGER_C2H2_1"/>
    <property type="match status" value="2"/>
</dbReference>
<dbReference type="SUPFAM" id="SSF57667">
    <property type="entry name" value="beta-beta-alpha zinc fingers"/>
    <property type="match status" value="1"/>
</dbReference>
<evidence type="ECO:0000256" key="6">
    <source>
        <dbReference type="SAM" id="Coils"/>
    </source>
</evidence>
<dbReference type="InterPro" id="IPR051964">
    <property type="entry name" value="Chaperone_stress_response"/>
</dbReference>
<dbReference type="Gene3D" id="1.10.287.110">
    <property type="entry name" value="DnaJ domain"/>
    <property type="match status" value="1"/>
</dbReference>
<dbReference type="AlphaFoldDB" id="A0AAD9JB00"/>
<dbReference type="FunFam" id="1.10.287.110:FF:000046">
    <property type="entry name" value="dnaJ homolog subfamily C member 21"/>
    <property type="match status" value="1"/>
</dbReference>
<evidence type="ECO:0000259" key="9">
    <source>
        <dbReference type="PROSITE" id="PS50157"/>
    </source>
</evidence>
<dbReference type="PANTHER" id="PTHR44029:SF1">
    <property type="entry name" value="DNAJ HOMOLOG SUBFAMILY C MEMBER 21"/>
    <property type="match status" value="1"/>
</dbReference>
<dbReference type="GO" id="GO:0005737">
    <property type="term" value="C:cytoplasm"/>
    <property type="evidence" value="ECO:0007669"/>
    <property type="project" value="TreeGrafter"/>
</dbReference>
<dbReference type="SUPFAM" id="SSF46565">
    <property type="entry name" value="Chaperone J-domain"/>
    <property type="match status" value="1"/>
</dbReference>
<sequence length="553" mass="64151">MRCHYEILNISRDANDDDIKKSYRKLALKFHPDKNPENIEECTRQFHLIQQAYDVLIDPQERAWYDKHREAILRGGLGRGDDYEDNSLDVYQYFNTGCFSGYGDDEKGFYAVYSKVFETIAAEDLEFMDEEDSDFEFPPFGNSQSSYEEVVAAFYAFWESYCTAKSYVWAEKYDTREAPNRQIRRLMEQDNKKLRDKAKKEHNEEVRALVGFVRKRDKRVQARKKYLEERAAEIAKKSEEKKRRDREQRLKELENYTEANWSAMSALEKDLEKLDANYAEQFGEELDTPSDDEGEEEENEGTDDYLDDFFCVACNKEFKTEKAYANHERSKKHKENTSFLKAQMLAEEAVLFDLHENNKISAEGDQAAGGIETRLTDDETESAGDEDISNMPKIKLSKKQKKKRKQQQKLLNMKNKVENDLDNAVNELVLKESLKVEDNSESSKKIETVVNIVETDNDNELEADPSSDSVNQLPETSLGGTINGTVEKTNEKKKTPQKDTIPQICHHCSQSFPSRNKLFQHIKETGHALRIEHSSDVVKPETGKNKKKRKGKR</sequence>
<dbReference type="Pfam" id="PF21884">
    <property type="entry name" value="ZUO1-like_ZHD"/>
    <property type="match status" value="1"/>
</dbReference>
<evidence type="ECO:0000313" key="10">
    <source>
        <dbReference type="EMBL" id="KAK2149764.1"/>
    </source>
</evidence>
<keyword evidence="6" id="KW-0175">Coiled coil</keyword>
<dbReference type="PANTHER" id="PTHR44029">
    <property type="entry name" value="DNAJ HOMOLOG SUBFAMILY C MEMBER 21"/>
    <property type="match status" value="1"/>
</dbReference>
<feature type="coiled-coil region" evidence="6">
    <location>
        <begin position="236"/>
        <end position="284"/>
    </location>
</feature>
<dbReference type="PROSITE" id="PS50157">
    <property type="entry name" value="ZINC_FINGER_C2H2_2"/>
    <property type="match status" value="1"/>
</dbReference>
<feature type="compositionally biased region" description="Basic residues" evidence="7">
    <location>
        <begin position="395"/>
        <end position="407"/>
    </location>
</feature>
<dbReference type="SMART" id="SM00451">
    <property type="entry name" value="ZnF_U1"/>
    <property type="match status" value="1"/>
</dbReference>
<dbReference type="GO" id="GO:0003676">
    <property type="term" value="F:nucleic acid binding"/>
    <property type="evidence" value="ECO:0007669"/>
    <property type="project" value="InterPro"/>
</dbReference>
<dbReference type="InterPro" id="IPR003604">
    <property type="entry name" value="Matrin/U1-like-C_Znf_C2H2"/>
</dbReference>
<dbReference type="InterPro" id="IPR054076">
    <property type="entry name" value="ZUO1-like_ZHD"/>
</dbReference>
<dbReference type="SMART" id="SM00271">
    <property type="entry name" value="DnaJ"/>
    <property type="match status" value="1"/>
</dbReference>
<evidence type="ECO:0000259" key="8">
    <source>
        <dbReference type="PROSITE" id="PS50076"/>
    </source>
</evidence>
<dbReference type="Pfam" id="PF12171">
    <property type="entry name" value="zf-C2H2_jaz"/>
    <property type="match status" value="1"/>
</dbReference>
<accession>A0AAD9JB00</accession>
<feature type="region of interest" description="Disordered" evidence="7">
    <location>
        <begin position="363"/>
        <end position="414"/>
    </location>
</feature>
<evidence type="ECO:0000256" key="7">
    <source>
        <dbReference type="SAM" id="MobiDB-lite"/>
    </source>
</evidence>
<keyword evidence="1" id="KW-0479">Metal-binding</keyword>
<dbReference type="CDD" id="cd06257">
    <property type="entry name" value="DnaJ"/>
    <property type="match status" value="1"/>
</dbReference>
<feature type="compositionally biased region" description="Acidic residues" evidence="7">
    <location>
        <begin position="378"/>
        <end position="388"/>
    </location>
</feature>
<dbReference type="InterPro" id="IPR018253">
    <property type="entry name" value="DnaJ_domain_CS"/>
</dbReference>
<dbReference type="Gene3D" id="3.30.160.60">
    <property type="entry name" value="Classic Zinc Finger"/>
    <property type="match status" value="1"/>
</dbReference>
<gene>
    <name evidence="10" type="ORF">LSH36_437g02101</name>
</gene>
<feature type="domain" description="C2H2-type" evidence="9">
    <location>
        <begin position="309"/>
        <end position="338"/>
    </location>
</feature>
<feature type="region of interest" description="Disordered" evidence="7">
    <location>
        <begin position="457"/>
        <end position="500"/>
    </location>
</feature>
<organism evidence="10 11">
    <name type="scientific">Paralvinella palmiformis</name>
    <dbReference type="NCBI Taxonomy" id="53620"/>
    <lineage>
        <taxon>Eukaryota</taxon>
        <taxon>Metazoa</taxon>
        <taxon>Spiralia</taxon>
        <taxon>Lophotrochozoa</taxon>
        <taxon>Annelida</taxon>
        <taxon>Polychaeta</taxon>
        <taxon>Sedentaria</taxon>
        <taxon>Canalipalpata</taxon>
        <taxon>Terebellida</taxon>
        <taxon>Terebelliformia</taxon>
        <taxon>Alvinellidae</taxon>
        <taxon>Paralvinella</taxon>
    </lineage>
</organism>
<dbReference type="GO" id="GO:0008270">
    <property type="term" value="F:zinc ion binding"/>
    <property type="evidence" value="ECO:0007669"/>
    <property type="project" value="UniProtKB-KW"/>
</dbReference>
<dbReference type="InterPro" id="IPR036869">
    <property type="entry name" value="J_dom_sf"/>
</dbReference>
<feature type="compositionally biased region" description="Basic and acidic residues" evidence="7">
    <location>
        <begin position="530"/>
        <end position="544"/>
    </location>
</feature>
<feature type="compositionally biased region" description="Polar residues" evidence="7">
    <location>
        <begin position="466"/>
        <end position="487"/>
    </location>
</feature>
<dbReference type="InterPro" id="IPR013087">
    <property type="entry name" value="Znf_C2H2_type"/>
</dbReference>
<dbReference type="PRINTS" id="PR00625">
    <property type="entry name" value="JDOMAIN"/>
</dbReference>
<evidence type="ECO:0000256" key="1">
    <source>
        <dbReference type="ARBA" id="ARBA00022723"/>
    </source>
</evidence>
<evidence type="ECO:0000256" key="2">
    <source>
        <dbReference type="ARBA" id="ARBA00022771"/>
    </source>
</evidence>
<keyword evidence="3" id="KW-0862">Zinc</keyword>
<feature type="region of interest" description="Disordered" evidence="7">
    <location>
        <begin position="530"/>
        <end position="553"/>
    </location>
</feature>
<feature type="domain" description="J" evidence="8">
    <location>
        <begin position="3"/>
        <end position="69"/>
    </location>
</feature>
<dbReference type="SMART" id="SM00355">
    <property type="entry name" value="ZnF_C2H2"/>
    <property type="match status" value="2"/>
</dbReference>
<feature type="compositionally biased region" description="Basic and acidic residues" evidence="7">
    <location>
        <begin position="488"/>
        <end position="497"/>
    </location>
</feature>
<dbReference type="PROSITE" id="PS00636">
    <property type="entry name" value="DNAJ_1"/>
    <property type="match status" value="1"/>
</dbReference>
<dbReference type="EMBL" id="JAODUP010000437">
    <property type="protein sequence ID" value="KAK2149764.1"/>
    <property type="molecule type" value="Genomic_DNA"/>
</dbReference>
<evidence type="ECO:0000313" key="11">
    <source>
        <dbReference type="Proteomes" id="UP001208570"/>
    </source>
</evidence>
<keyword evidence="2 5" id="KW-0863">Zinc-finger</keyword>
<evidence type="ECO:0000256" key="5">
    <source>
        <dbReference type="PROSITE-ProRule" id="PRU00042"/>
    </source>
</evidence>
<dbReference type="InterPro" id="IPR036236">
    <property type="entry name" value="Znf_C2H2_sf"/>
</dbReference>
<proteinExistence type="predicted"/>
<dbReference type="InterPro" id="IPR001623">
    <property type="entry name" value="DnaJ_domain"/>
</dbReference>
<evidence type="ECO:0000256" key="4">
    <source>
        <dbReference type="ARBA" id="ARBA00074367"/>
    </source>
</evidence>
<dbReference type="Pfam" id="PF00226">
    <property type="entry name" value="DnaJ"/>
    <property type="match status" value="1"/>
</dbReference>
<name>A0AAD9JB00_9ANNE</name>